<accession>A0ABN9SYE4</accession>
<sequence>MFAACEEAVPSMFCTIQVVSARGGTSRPAERPPAEAGRAGGGACSPSTFRADLAEAVIARACAAPRAIRAPEGKQLLVRDLSSVGTGIKLPGGEVRRLEKGVDTPLPPDALVVLPMKVKATAGTPGDKLVGIVAATVGEDAPDRPLDAVAEVALVARAVGIPPGHPLTDAPPAAPTPAEAAPAAPPAPGAPRAAKEKKKEKKENRESLAATLTAAVATARADRKRAAQDTAEIPISGAATLDQPAADGWRRRKRMRDAEAPPPRDPREALRDSESAVLEVEAVAGAGQPALVGLMPPGTPPRRAASQARSDAEDTLPPTPE</sequence>
<protein>
    <recommendedName>
        <fullName evidence="4">PilZ domain-containing protein</fullName>
    </recommendedName>
</protein>
<proteinExistence type="predicted"/>
<feature type="compositionally biased region" description="Low complexity" evidence="1">
    <location>
        <begin position="275"/>
        <end position="287"/>
    </location>
</feature>
<dbReference type="Proteomes" id="UP001189429">
    <property type="component" value="Unassembled WGS sequence"/>
</dbReference>
<dbReference type="EMBL" id="CAUYUJ010014168">
    <property type="protein sequence ID" value="CAK0837631.1"/>
    <property type="molecule type" value="Genomic_DNA"/>
</dbReference>
<reference evidence="2" key="1">
    <citation type="submission" date="2023-10" db="EMBL/GenBank/DDBJ databases">
        <authorList>
            <person name="Chen Y."/>
            <person name="Shah S."/>
            <person name="Dougan E. K."/>
            <person name="Thang M."/>
            <person name="Chan C."/>
        </authorList>
    </citation>
    <scope>NUCLEOTIDE SEQUENCE [LARGE SCALE GENOMIC DNA]</scope>
</reference>
<gene>
    <name evidence="2" type="ORF">PCOR1329_LOCUS33776</name>
</gene>
<feature type="region of interest" description="Disordered" evidence="1">
    <location>
        <begin position="165"/>
        <end position="209"/>
    </location>
</feature>
<evidence type="ECO:0000313" key="3">
    <source>
        <dbReference type="Proteomes" id="UP001189429"/>
    </source>
</evidence>
<comment type="caution">
    <text evidence="2">The sequence shown here is derived from an EMBL/GenBank/DDBJ whole genome shotgun (WGS) entry which is preliminary data.</text>
</comment>
<evidence type="ECO:0000256" key="1">
    <source>
        <dbReference type="SAM" id="MobiDB-lite"/>
    </source>
</evidence>
<feature type="region of interest" description="Disordered" evidence="1">
    <location>
        <begin position="227"/>
        <end position="321"/>
    </location>
</feature>
<name>A0ABN9SYE4_9DINO</name>
<feature type="compositionally biased region" description="Basic and acidic residues" evidence="1">
    <location>
        <begin position="256"/>
        <end position="274"/>
    </location>
</feature>
<feature type="non-terminal residue" evidence="2">
    <location>
        <position position="321"/>
    </location>
</feature>
<evidence type="ECO:0008006" key="4">
    <source>
        <dbReference type="Google" id="ProtNLM"/>
    </source>
</evidence>
<organism evidence="2 3">
    <name type="scientific">Prorocentrum cordatum</name>
    <dbReference type="NCBI Taxonomy" id="2364126"/>
    <lineage>
        <taxon>Eukaryota</taxon>
        <taxon>Sar</taxon>
        <taxon>Alveolata</taxon>
        <taxon>Dinophyceae</taxon>
        <taxon>Prorocentrales</taxon>
        <taxon>Prorocentraceae</taxon>
        <taxon>Prorocentrum</taxon>
    </lineage>
</organism>
<feature type="region of interest" description="Disordered" evidence="1">
    <location>
        <begin position="24"/>
        <end position="43"/>
    </location>
</feature>
<evidence type="ECO:0000313" key="2">
    <source>
        <dbReference type="EMBL" id="CAK0837631.1"/>
    </source>
</evidence>
<keyword evidence="3" id="KW-1185">Reference proteome</keyword>